<dbReference type="AlphaFoldDB" id="A0A2A6RHR6"/>
<dbReference type="SUPFAM" id="SSF52788">
    <property type="entry name" value="Phosphotyrosine protein phosphatases I"/>
    <property type="match status" value="1"/>
</dbReference>
<dbReference type="OrthoDB" id="9784339at2"/>
<dbReference type="GO" id="GO:0004725">
    <property type="term" value="F:protein tyrosine phosphatase activity"/>
    <property type="evidence" value="ECO:0007669"/>
    <property type="project" value="UniProtKB-EC"/>
</dbReference>
<feature type="active site" description="Proton donor" evidence="6">
    <location>
        <position position="129"/>
    </location>
</feature>
<dbReference type="PANTHER" id="PTHR11717:SF7">
    <property type="entry name" value="LOW MOLECULAR WEIGHT PHOSPHOTYROSINE PROTEIN PHOSPHATASE"/>
    <property type="match status" value="1"/>
</dbReference>
<dbReference type="InterPro" id="IPR036196">
    <property type="entry name" value="Ptyr_pPase_sf"/>
</dbReference>
<evidence type="ECO:0000256" key="2">
    <source>
        <dbReference type="ARBA" id="ARBA00013064"/>
    </source>
</evidence>
<evidence type="ECO:0000256" key="6">
    <source>
        <dbReference type="PIRSR" id="PIRSR617867-1"/>
    </source>
</evidence>
<keyword evidence="9" id="KW-1185">Reference proteome</keyword>
<dbReference type="PANTHER" id="PTHR11717">
    <property type="entry name" value="LOW MOLECULAR WEIGHT PROTEIN TYROSINE PHOSPHATASE"/>
    <property type="match status" value="1"/>
</dbReference>
<dbReference type="EMBL" id="NQWI01000056">
    <property type="protein sequence ID" value="PDW02674.1"/>
    <property type="molecule type" value="Genomic_DNA"/>
</dbReference>
<keyword evidence="3" id="KW-0378">Hydrolase</keyword>
<dbReference type="Proteomes" id="UP000220527">
    <property type="component" value="Unassembled WGS sequence"/>
</dbReference>
<reference evidence="9" key="1">
    <citation type="submission" date="2017-08" db="EMBL/GenBank/DDBJ databases">
        <authorList>
            <person name="Grouzdev D.S."/>
            <person name="Gaisin V.A."/>
            <person name="Rysina M.S."/>
            <person name="Gorlenko V.M."/>
        </authorList>
    </citation>
    <scope>NUCLEOTIDE SEQUENCE [LARGE SCALE GENOMIC DNA]</scope>
    <source>
        <strain evidence="9">Kir15-3F</strain>
    </source>
</reference>
<evidence type="ECO:0000256" key="3">
    <source>
        <dbReference type="ARBA" id="ARBA00022801"/>
    </source>
</evidence>
<sequence>MQAAKQIKVLFICMGNICRSPMAEALFRHHVEQAGMAEQFFIDSAGTGGWHAGERPHHGTIAVLERNGVAVGNQRARQVRSSDLQEFDYLIAMDQDNLADLRHFGREGVQRAQLLLDFAPNCGTREVPDPYYTGGFDQVFNLVDAGTRELLSHIREREERR</sequence>
<evidence type="ECO:0000313" key="9">
    <source>
        <dbReference type="Proteomes" id="UP000220527"/>
    </source>
</evidence>
<dbReference type="FunFam" id="3.40.50.2300:FF:000113">
    <property type="entry name" value="Low molecular weight protein-tyrosine-phosphatase"/>
    <property type="match status" value="1"/>
</dbReference>
<dbReference type="EC" id="3.1.3.48" evidence="2"/>
<accession>A0A2A6RHR6</accession>
<protein>
    <recommendedName>
        <fullName evidence="2">protein-tyrosine-phosphatase</fullName>
        <ecNumber evidence="2">3.1.3.48</ecNumber>
    </recommendedName>
</protein>
<keyword evidence="4" id="KW-0904">Protein phosphatase</keyword>
<dbReference type="Pfam" id="PF01451">
    <property type="entry name" value="LMWPc"/>
    <property type="match status" value="1"/>
</dbReference>
<feature type="domain" description="Phosphotyrosine protein phosphatase I" evidence="7">
    <location>
        <begin position="7"/>
        <end position="153"/>
    </location>
</feature>
<dbReference type="InterPro" id="IPR017867">
    <property type="entry name" value="Tyr_phospatase_low_mol_wt"/>
</dbReference>
<dbReference type="CDD" id="cd16343">
    <property type="entry name" value="LMWPTP"/>
    <property type="match status" value="1"/>
</dbReference>
<evidence type="ECO:0000256" key="5">
    <source>
        <dbReference type="ARBA" id="ARBA00051722"/>
    </source>
</evidence>
<evidence type="ECO:0000256" key="4">
    <source>
        <dbReference type="ARBA" id="ARBA00022912"/>
    </source>
</evidence>
<comment type="similarity">
    <text evidence="1">Belongs to the low molecular weight phosphotyrosine protein phosphatase family.</text>
</comment>
<dbReference type="InterPro" id="IPR050438">
    <property type="entry name" value="LMW_PTPase"/>
</dbReference>
<feature type="active site" evidence="6">
    <location>
        <position position="19"/>
    </location>
</feature>
<proteinExistence type="inferred from homology"/>
<gene>
    <name evidence="8" type="ORF">CJ255_12740</name>
</gene>
<evidence type="ECO:0000313" key="8">
    <source>
        <dbReference type="EMBL" id="PDW02674.1"/>
    </source>
</evidence>
<evidence type="ECO:0000256" key="1">
    <source>
        <dbReference type="ARBA" id="ARBA00011063"/>
    </source>
</evidence>
<dbReference type="SMART" id="SM00226">
    <property type="entry name" value="LMWPc"/>
    <property type="match status" value="1"/>
</dbReference>
<dbReference type="InterPro" id="IPR023485">
    <property type="entry name" value="Ptyr_pPase"/>
</dbReference>
<evidence type="ECO:0000259" key="7">
    <source>
        <dbReference type="SMART" id="SM00226"/>
    </source>
</evidence>
<comment type="caution">
    <text evidence="8">The sequence shown here is derived from an EMBL/GenBank/DDBJ whole genome shotgun (WGS) entry which is preliminary data.</text>
</comment>
<feature type="active site" description="Nucleophile" evidence="6">
    <location>
        <position position="13"/>
    </location>
</feature>
<dbReference type="Gene3D" id="3.40.50.2300">
    <property type="match status" value="1"/>
</dbReference>
<dbReference type="PRINTS" id="PR00719">
    <property type="entry name" value="LMWPTPASE"/>
</dbReference>
<organism evidence="8 9">
    <name type="scientific">Candidatus Viridilinea mediisalina</name>
    <dbReference type="NCBI Taxonomy" id="2024553"/>
    <lineage>
        <taxon>Bacteria</taxon>
        <taxon>Bacillati</taxon>
        <taxon>Chloroflexota</taxon>
        <taxon>Chloroflexia</taxon>
        <taxon>Chloroflexales</taxon>
        <taxon>Chloroflexineae</taxon>
        <taxon>Oscillochloridaceae</taxon>
        <taxon>Candidatus Viridilinea</taxon>
    </lineage>
</organism>
<name>A0A2A6RHR6_9CHLR</name>
<comment type="catalytic activity">
    <reaction evidence="5">
        <text>O-phospho-L-tyrosyl-[protein] + H2O = L-tyrosyl-[protein] + phosphate</text>
        <dbReference type="Rhea" id="RHEA:10684"/>
        <dbReference type="Rhea" id="RHEA-COMP:10136"/>
        <dbReference type="Rhea" id="RHEA-COMP:20101"/>
        <dbReference type="ChEBI" id="CHEBI:15377"/>
        <dbReference type="ChEBI" id="CHEBI:43474"/>
        <dbReference type="ChEBI" id="CHEBI:46858"/>
        <dbReference type="ChEBI" id="CHEBI:61978"/>
        <dbReference type="EC" id="3.1.3.48"/>
    </reaction>
</comment>
<dbReference type="RefSeq" id="WP_097644485.1">
    <property type="nucleotide sequence ID" value="NZ_NQWI01000056.1"/>
</dbReference>